<dbReference type="PROSITE" id="PS00137">
    <property type="entry name" value="SUBTILASE_HIS"/>
    <property type="match status" value="1"/>
</dbReference>
<evidence type="ECO:0000313" key="10">
    <source>
        <dbReference type="Proteomes" id="UP000054350"/>
    </source>
</evidence>
<feature type="active site" description="Charge relay system" evidence="5 6">
    <location>
        <position position="245"/>
    </location>
</feature>
<dbReference type="eggNOG" id="KOG4266">
    <property type="taxonomic scope" value="Eukaryota"/>
</dbReference>
<dbReference type="PANTHER" id="PTHR43806:SF11">
    <property type="entry name" value="CEREVISIN-RELATED"/>
    <property type="match status" value="1"/>
</dbReference>
<dbReference type="SUPFAM" id="SSF52743">
    <property type="entry name" value="Subtilisin-like"/>
    <property type="match status" value="1"/>
</dbReference>
<dbReference type="GO" id="GO:0006508">
    <property type="term" value="P:proteolysis"/>
    <property type="evidence" value="ECO:0007669"/>
    <property type="project" value="UniProtKB-KW"/>
</dbReference>
<feature type="compositionally biased region" description="Low complexity" evidence="7">
    <location>
        <begin position="1061"/>
        <end position="1139"/>
    </location>
</feature>
<dbReference type="InterPro" id="IPR000209">
    <property type="entry name" value="Peptidase_S8/S53_dom"/>
</dbReference>
<evidence type="ECO:0000256" key="7">
    <source>
        <dbReference type="SAM" id="MobiDB-lite"/>
    </source>
</evidence>
<feature type="region of interest" description="Disordered" evidence="7">
    <location>
        <begin position="998"/>
        <end position="1021"/>
    </location>
</feature>
<dbReference type="EMBL" id="GG745359">
    <property type="protein sequence ID" value="KNE69048.1"/>
    <property type="molecule type" value="Genomic_DNA"/>
</dbReference>
<protein>
    <recommendedName>
        <fullName evidence="8">Peptidase S8/S53 domain-containing protein</fullName>
    </recommendedName>
</protein>
<dbReference type="STRING" id="578462.A0A0L0T2I9"/>
<evidence type="ECO:0000256" key="6">
    <source>
        <dbReference type="PROSITE-ProRule" id="PRU01240"/>
    </source>
</evidence>
<feature type="compositionally biased region" description="Low complexity" evidence="7">
    <location>
        <begin position="998"/>
        <end position="1020"/>
    </location>
</feature>
<organism evidence="9 10">
    <name type="scientific">Allomyces macrogynus (strain ATCC 38327)</name>
    <name type="common">Allomyces javanicus var. macrogynus</name>
    <dbReference type="NCBI Taxonomy" id="578462"/>
    <lineage>
        <taxon>Eukaryota</taxon>
        <taxon>Fungi</taxon>
        <taxon>Fungi incertae sedis</taxon>
        <taxon>Blastocladiomycota</taxon>
        <taxon>Blastocladiomycetes</taxon>
        <taxon>Blastocladiales</taxon>
        <taxon>Blastocladiaceae</taxon>
        <taxon>Allomyces</taxon>
    </lineage>
</organism>
<evidence type="ECO:0000256" key="5">
    <source>
        <dbReference type="PIRSR" id="PIRSR615500-1"/>
    </source>
</evidence>
<dbReference type="PROSITE" id="PS51257">
    <property type="entry name" value="PROKAR_LIPOPROTEIN"/>
    <property type="match status" value="1"/>
</dbReference>
<name>A0A0L0T2I9_ALLM3</name>
<feature type="active site" description="Charge relay system" evidence="5 6">
    <location>
        <position position="299"/>
    </location>
</feature>
<feature type="active site" description="Charge relay system" evidence="5 6">
    <location>
        <position position="664"/>
    </location>
</feature>
<evidence type="ECO:0000256" key="3">
    <source>
        <dbReference type="ARBA" id="ARBA00022801"/>
    </source>
</evidence>
<reference evidence="10" key="2">
    <citation type="submission" date="2009-11" db="EMBL/GenBank/DDBJ databases">
        <title>The Genome Sequence of Allomyces macrogynus strain ATCC 38327.</title>
        <authorList>
            <consortium name="The Broad Institute Genome Sequencing Platform"/>
            <person name="Russ C."/>
            <person name="Cuomo C."/>
            <person name="Shea T."/>
            <person name="Young S.K."/>
            <person name="Zeng Q."/>
            <person name="Koehrsen M."/>
            <person name="Haas B."/>
            <person name="Borodovsky M."/>
            <person name="Guigo R."/>
            <person name="Alvarado L."/>
            <person name="Berlin A."/>
            <person name="Borenstein D."/>
            <person name="Chen Z."/>
            <person name="Engels R."/>
            <person name="Freedman E."/>
            <person name="Gellesch M."/>
            <person name="Goldberg J."/>
            <person name="Griggs A."/>
            <person name="Gujja S."/>
            <person name="Heiman D."/>
            <person name="Hepburn T."/>
            <person name="Howarth C."/>
            <person name="Jen D."/>
            <person name="Larson L."/>
            <person name="Lewis B."/>
            <person name="Mehta T."/>
            <person name="Park D."/>
            <person name="Pearson M."/>
            <person name="Roberts A."/>
            <person name="Saif S."/>
            <person name="Shenoy N."/>
            <person name="Sisk P."/>
            <person name="Stolte C."/>
            <person name="Sykes S."/>
            <person name="Walk T."/>
            <person name="White J."/>
            <person name="Yandava C."/>
            <person name="Burger G."/>
            <person name="Gray M.W."/>
            <person name="Holland P.W.H."/>
            <person name="King N."/>
            <person name="Lang F.B.F."/>
            <person name="Roger A.J."/>
            <person name="Ruiz-Trillo I."/>
            <person name="Lander E."/>
            <person name="Nusbaum C."/>
        </authorList>
    </citation>
    <scope>NUCLEOTIDE SEQUENCE [LARGE SCALE GENOMIC DNA]</scope>
    <source>
        <strain evidence="10">ATCC 38327</strain>
    </source>
</reference>
<feature type="compositionally biased region" description="Low complexity" evidence="7">
    <location>
        <begin position="1033"/>
        <end position="1052"/>
    </location>
</feature>
<evidence type="ECO:0000256" key="4">
    <source>
        <dbReference type="ARBA" id="ARBA00022825"/>
    </source>
</evidence>
<dbReference type="AlphaFoldDB" id="A0A0L0T2I9"/>
<keyword evidence="2 6" id="KW-0645">Protease</keyword>
<dbReference type="PANTHER" id="PTHR43806">
    <property type="entry name" value="PEPTIDASE S8"/>
    <property type="match status" value="1"/>
</dbReference>
<evidence type="ECO:0000256" key="2">
    <source>
        <dbReference type="ARBA" id="ARBA00022670"/>
    </source>
</evidence>
<dbReference type="PROSITE" id="PS00136">
    <property type="entry name" value="SUBTILASE_ASP"/>
    <property type="match status" value="1"/>
</dbReference>
<dbReference type="GO" id="GO:0004252">
    <property type="term" value="F:serine-type endopeptidase activity"/>
    <property type="evidence" value="ECO:0007669"/>
    <property type="project" value="UniProtKB-UniRule"/>
</dbReference>
<dbReference type="InterPro" id="IPR036852">
    <property type="entry name" value="Peptidase_S8/S53_dom_sf"/>
</dbReference>
<keyword evidence="10" id="KW-1185">Reference proteome</keyword>
<proteinExistence type="inferred from homology"/>
<dbReference type="Gene3D" id="3.40.50.200">
    <property type="entry name" value="Peptidase S8/S53 domain"/>
    <property type="match status" value="2"/>
</dbReference>
<feature type="region of interest" description="Disordered" evidence="7">
    <location>
        <begin position="1033"/>
        <end position="1139"/>
    </location>
</feature>
<evidence type="ECO:0000313" key="9">
    <source>
        <dbReference type="EMBL" id="KNE69048.1"/>
    </source>
</evidence>
<gene>
    <name evidence="9" type="ORF">AMAG_13920</name>
</gene>
<dbReference type="InterPro" id="IPR022398">
    <property type="entry name" value="Peptidase_S8_His-AS"/>
</dbReference>
<dbReference type="Pfam" id="PF00082">
    <property type="entry name" value="Peptidase_S8"/>
    <property type="match status" value="1"/>
</dbReference>
<reference evidence="9 10" key="1">
    <citation type="submission" date="2009-11" db="EMBL/GenBank/DDBJ databases">
        <title>Annotation of Allomyces macrogynus ATCC 38327.</title>
        <authorList>
            <consortium name="The Broad Institute Genome Sequencing Platform"/>
            <person name="Russ C."/>
            <person name="Cuomo C."/>
            <person name="Burger G."/>
            <person name="Gray M.W."/>
            <person name="Holland P.W.H."/>
            <person name="King N."/>
            <person name="Lang F.B.F."/>
            <person name="Roger A.J."/>
            <person name="Ruiz-Trillo I."/>
            <person name="Young S.K."/>
            <person name="Zeng Q."/>
            <person name="Gargeya S."/>
            <person name="Fitzgerald M."/>
            <person name="Haas B."/>
            <person name="Abouelleil A."/>
            <person name="Alvarado L."/>
            <person name="Arachchi H.M."/>
            <person name="Berlin A."/>
            <person name="Chapman S.B."/>
            <person name="Gearin G."/>
            <person name="Goldberg J."/>
            <person name="Griggs A."/>
            <person name="Gujja S."/>
            <person name="Hansen M."/>
            <person name="Heiman D."/>
            <person name="Howarth C."/>
            <person name="Larimer J."/>
            <person name="Lui A."/>
            <person name="MacDonald P.J.P."/>
            <person name="McCowen C."/>
            <person name="Montmayeur A."/>
            <person name="Murphy C."/>
            <person name="Neiman D."/>
            <person name="Pearson M."/>
            <person name="Priest M."/>
            <person name="Roberts A."/>
            <person name="Saif S."/>
            <person name="Shea T."/>
            <person name="Sisk P."/>
            <person name="Stolte C."/>
            <person name="Sykes S."/>
            <person name="Wortman J."/>
            <person name="Nusbaum C."/>
            <person name="Birren B."/>
        </authorList>
    </citation>
    <scope>NUCLEOTIDE SEQUENCE [LARGE SCALE GENOMIC DNA]</scope>
    <source>
        <strain evidence="9 10">ATCC 38327</strain>
    </source>
</reference>
<accession>A0A0L0T2I9</accession>
<dbReference type="Proteomes" id="UP000054350">
    <property type="component" value="Unassembled WGS sequence"/>
</dbReference>
<dbReference type="InterPro" id="IPR023827">
    <property type="entry name" value="Peptidase_S8_Asp-AS"/>
</dbReference>
<keyword evidence="4 6" id="KW-0720">Serine protease</keyword>
<dbReference type="InterPro" id="IPR050131">
    <property type="entry name" value="Peptidase_S8_subtilisin-like"/>
</dbReference>
<dbReference type="VEuPathDB" id="FungiDB:AMAG_13920"/>
<evidence type="ECO:0000259" key="8">
    <source>
        <dbReference type="Pfam" id="PF00082"/>
    </source>
</evidence>
<feature type="domain" description="Peptidase S8/S53" evidence="8">
    <location>
        <begin position="236"/>
        <end position="707"/>
    </location>
</feature>
<dbReference type="PRINTS" id="PR00723">
    <property type="entry name" value="SUBTILISIN"/>
</dbReference>
<sequence>MATTNRGRSHARPSTWRTVLIPVALVATLVALACSVPAAIAADVANSAPVLAEDPNNPLALRRPLAEHLQKTGARPVVLPSTTLESGGDVRDQPVLINVILSTKAVSYGSSEADVRAQQQAFLDALKTSSIGYSLAGEPLTGLVNMVPLKLKRARDVGKVRKMSAFVKTVFPVTQVKLNDAISGQTAVGSGDAATPAGNEHVDLRRRALAPDQIAALMSPHTMTGVADAQRRGLTGKGVKIAIIDTGIDATHPALGGNCFHGNANGTKVPTPTSCLIASWDDLTGDNQPMPMDCGLDGHGSRVAGVVAARAVPKSPATNGTTSGGSPVSVISDWDAQDAAMATKFVGVAPGARLYVYRVYNCAGSATSTSLARALQNAVVRDKVDIINLSLGQADPWALGSVGLSLDTIAETSPNVHVVSVAGNDGQRPFNVAGPGSLHPILSVGSIDNRFVLTRLMKIGGRKSIDYLFSVTNPIVQADIAPSPVVVVSPFESTNSTACTDGALFETLVPPALRTNRTMVIYQGTCPGTSLELIASAAGAAGARSVILALTNNDLSSADGRGTMRTDAKWAKITARDAKALFVVDAVDPKSPLPRGVRTCSANIQISADDNLVRHTNAGQISAFSSFGPTALFDLKPEIVAVGGSILTTQPLTSGAWGINDGTSFAAPYLAGCIALILEARGKTTSMQDMRALLMRTAVPALERAVTGKGNQTAGSLLALPAQGQGAGLVSVKRALDALPVTGPGSDIALLPPGLFSDAPTTTGVSVAGGHIKMTVDASGTPTYAQTVTIRNVGKAATTFYIAHVPALAISATDSMIAAPATVQLSAAGQSTNATKSVIAVPVAGNTVLSMDVTIAPNAAAPGALFSGYLRVEPGDAVNDPHLQRAVYVPFAGYNGDLLHAPVFPANPNDALAFSLLPGGLTDEVPMPWTNGAQTVPTTPVVIPFQITGAGNTMRIAFQTIRPTRQLYVMVFQRVKRGAALRRRAVTTSTAVAVSTRAATTSMVPSRSTTTAAAPKTSSRVTTTIRAPVTISSTARASSTAMRSSTTTVRSVPAMTKQGITSVATKPAATTTKITPSTAKSTSSTAKTTSKASSTKSTTTTASASKTTSSTPTKSATKSTSSTKTASKTTSTKPTATPTPVAEYDEVYVGYLYKGEYLQGLASSVFWSQDTNQVMQWNADLEMEAPVTIDPTAQYRIKLVAWWGKDALSETDLAQRGRMLEGPVFQLA</sequence>
<dbReference type="InterPro" id="IPR015500">
    <property type="entry name" value="Peptidase_S8_subtilisin-rel"/>
</dbReference>
<evidence type="ECO:0000256" key="1">
    <source>
        <dbReference type="ARBA" id="ARBA00011073"/>
    </source>
</evidence>
<keyword evidence="3 6" id="KW-0378">Hydrolase</keyword>
<comment type="similarity">
    <text evidence="1 6">Belongs to the peptidase S8 family.</text>
</comment>
<dbReference type="OrthoDB" id="10256524at2759"/>
<dbReference type="PROSITE" id="PS51892">
    <property type="entry name" value="SUBTILASE"/>
    <property type="match status" value="1"/>
</dbReference>